<dbReference type="EMBL" id="PGTY01000001">
    <property type="protein sequence ID" value="PJI92639.1"/>
    <property type="molecule type" value="Genomic_DNA"/>
</dbReference>
<evidence type="ECO:0000256" key="1">
    <source>
        <dbReference type="SAM" id="MobiDB-lite"/>
    </source>
</evidence>
<evidence type="ECO:0000313" key="4">
    <source>
        <dbReference type="Proteomes" id="UP000228531"/>
    </source>
</evidence>
<evidence type="ECO:0000313" key="3">
    <source>
        <dbReference type="EMBL" id="PJI92639.1"/>
    </source>
</evidence>
<organism evidence="3 4">
    <name type="scientific">Yoonia maricola</name>
    <dbReference type="NCBI Taxonomy" id="420999"/>
    <lineage>
        <taxon>Bacteria</taxon>
        <taxon>Pseudomonadati</taxon>
        <taxon>Pseudomonadota</taxon>
        <taxon>Alphaproteobacteria</taxon>
        <taxon>Rhodobacterales</taxon>
        <taxon>Paracoccaceae</taxon>
        <taxon>Yoonia</taxon>
    </lineage>
</organism>
<dbReference type="AlphaFoldDB" id="A0A2M8WNY2"/>
<dbReference type="Pfam" id="PF09723">
    <property type="entry name" value="Zn_ribbon_8"/>
    <property type="match status" value="1"/>
</dbReference>
<dbReference type="SMART" id="SM00834">
    <property type="entry name" value="CxxC_CXXC_SSSS"/>
    <property type="match status" value="1"/>
</dbReference>
<keyword evidence="4" id="KW-1185">Reference proteome</keyword>
<feature type="compositionally biased region" description="Basic and acidic residues" evidence="1">
    <location>
        <begin position="58"/>
        <end position="68"/>
    </location>
</feature>
<protein>
    <submittedName>
        <fullName evidence="3">Putative FmdB family regulatory protein</fullName>
    </submittedName>
</protein>
<evidence type="ECO:0000259" key="2">
    <source>
        <dbReference type="SMART" id="SM00834"/>
    </source>
</evidence>
<name>A0A2M8WNY2_9RHOB</name>
<gene>
    <name evidence="3" type="ORF">BC777_1496</name>
</gene>
<dbReference type="RefSeq" id="WP_100367435.1">
    <property type="nucleotide sequence ID" value="NZ_PGTY01000001.1"/>
</dbReference>
<feature type="region of interest" description="Disordered" evidence="1">
    <location>
        <begin position="54"/>
        <end position="110"/>
    </location>
</feature>
<dbReference type="OrthoDB" id="9813321at2"/>
<feature type="domain" description="Putative regulatory protein FmdB zinc ribbon" evidence="2">
    <location>
        <begin position="1"/>
        <end position="41"/>
    </location>
</feature>
<accession>A0A2M8WNY2</accession>
<sequence>MPVYEYCCIECGPFEAIKSMSLCNDPCNCPHCGASAPRVMLTAPNVSFVSSSLRKGHTINERSADSPKKTSTHGPGCGCCSGGNRRNSKTLHRPDGSKSFPSKRPWMISH</sequence>
<dbReference type="Proteomes" id="UP000228531">
    <property type="component" value="Unassembled WGS sequence"/>
</dbReference>
<proteinExistence type="predicted"/>
<reference evidence="3 4" key="1">
    <citation type="submission" date="2017-11" db="EMBL/GenBank/DDBJ databases">
        <title>Genomic Encyclopedia of Archaeal and Bacterial Type Strains, Phase II (KMG-II): From Individual Species to Whole Genera.</title>
        <authorList>
            <person name="Goeker M."/>
        </authorList>
    </citation>
    <scope>NUCLEOTIDE SEQUENCE [LARGE SCALE GENOMIC DNA]</scope>
    <source>
        <strain evidence="3 4">DSM 29128</strain>
    </source>
</reference>
<comment type="caution">
    <text evidence="3">The sequence shown here is derived from an EMBL/GenBank/DDBJ whole genome shotgun (WGS) entry which is preliminary data.</text>
</comment>
<dbReference type="NCBIfam" id="TIGR02605">
    <property type="entry name" value="CxxC_CxxC_SSSS"/>
    <property type="match status" value="1"/>
</dbReference>
<dbReference type="InterPro" id="IPR013429">
    <property type="entry name" value="Regulatory_FmdB_Zinc_ribbon"/>
</dbReference>